<gene>
    <name evidence="4" type="ORF">SAMN04488514_11080</name>
</gene>
<dbReference type="Pfam" id="PF05569">
    <property type="entry name" value="Peptidase_M56"/>
    <property type="match status" value="1"/>
</dbReference>
<name>A0A1G9U1Z0_9FLAO</name>
<keyword evidence="2" id="KW-0812">Transmembrane</keyword>
<feature type="region of interest" description="Disordered" evidence="1">
    <location>
        <begin position="547"/>
        <end position="610"/>
    </location>
</feature>
<organism evidence="4 5">
    <name type="scientific">Kriegella aquimaris</name>
    <dbReference type="NCBI Taxonomy" id="192904"/>
    <lineage>
        <taxon>Bacteria</taxon>
        <taxon>Pseudomonadati</taxon>
        <taxon>Bacteroidota</taxon>
        <taxon>Flavobacteriia</taxon>
        <taxon>Flavobacteriales</taxon>
        <taxon>Flavobacteriaceae</taxon>
        <taxon>Kriegella</taxon>
    </lineage>
</organism>
<dbReference type="InterPro" id="IPR008756">
    <property type="entry name" value="Peptidase_M56"/>
</dbReference>
<feature type="transmembrane region" description="Helical" evidence="2">
    <location>
        <begin position="81"/>
        <end position="104"/>
    </location>
</feature>
<dbReference type="PANTHER" id="PTHR34978">
    <property type="entry name" value="POSSIBLE SENSOR-TRANSDUCER PROTEIN BLAR"/>
    <property type="match status" value="1"/>
</dbReference>
<dbReference type="Proteomes" id="UP000199440">
    <property type="component" value="Unassembled WGS sequence"/>
</dbReference>
<feature type="compositionally biased region" description="Pro residues" evidence="1">
    <location>
        <begin position="596"/>
        <end position="605"/>
    </location>
</feature>
<keyword evidence="5" id="KW-1185">Reference proteome</keyword>
<feature type="transmembrane region" description="Helical" evidence="2">
    <location>
        <begin position="175"/>
        <end position="194"/>
    </location>
</feature>
<dbReference type="STRING" id="192904.SAMN04488514_11080"/>
<sequence>MILHLLKSSLCLAVFLLFYQIFLEKENIHHFKRYYLLGSLLLALGIPFITFTEYVTAPAAIFQPISFEVESAVTINQETSYPYWPVLLWTIYGLGFLVFAFKFIKNLWRIRQNIRIHTKIKINEFIHVLLQKAVIPHTFFWYIFLNKQQFEANQIPEEVIVHEKTHAEQWHSLDVLVIELLQVLLWFNPLVYWAKYHIKLNHEFLADQAVLASNTDTKSYQKILLSFTEHHHQSLANAIIYSSNSSIRLSLFGKSFTFGRNPLGQVKKRFKVMKTHTSKKSVLFRSLLLLPLLSFVVFGFSETKLVEVKRTIKTVPDSTIQQSDKNVASSIFNQRKPTVKDFEEWKNQNEFAIWIHEKPVDNNILSNYQPSDFVHYFLSFVHQNARSEKFPQPYQLHLYTQDEFVNTFFQDDRLIKILINKNGQLLVGPELVPLEYLDSFLMQFNQHLSKEERKLFVRAIIVPDTSAPQEIIDTVENVLTEYGVAQIDIRGPENASHLPTQKGATQEQIKEFNTLAKKYNAQPKEKRVVPLKDLKTLEHIYGRMTEAQKKEAQPFPECPEPPKKPASPDAPKQTNQNIPPPPPPVVVPDGQESQAVPPPPPPYKIPDPKKHSKALLDAFKKFDTKANTYSKAVQNYMQHKKGTIANLQKLYKETMTKYDHYVDLAVEAGLMSRPIEKSNN</sequence>
<accession>A0A1G9U1Z0</accession>
<evidence type="ECO:0000313" key="4">
    <source>
        <dbReference type="EMBL" id="SDM53922.1"/>
    </source>
</evidence>
<keyword evidence="2" id="KW-1133">Transmembrane helix</keyword>
<dbReference type="EMBL" id="FNGV01000010">
    <property type="protein sequence ID" value="SDM53922.1"/>
    <property type="molecule type" value="Genomic_DNA"/>
</dbReference>
<evidence type="ECO:0000313" key="5">
    <source>
        <dbReference type="Proteomes" id="UP000199440"/>
    </source>
</evidence>
<evidence type="ECO:0000259" key="3">
    <source>
        <dbReference type="Pfam" id="PF05569"/>
    </source>
</evidence>
<dbReference type="PANTHER" id="PTHR34978:SF3">
    <property type="entry name" value="SLR0241 PROTEIN"/>
    <property type="match status" value="1"/>
</dbReference>
<feature type="transmembrane region" description="Helical" evidence="2">
    <location>
        <begin position="35"/>
        <end position="61"/>
    </location>
</feature>
<reference evidence="4 5" key="1">
    <citation type="submission" date="2016-10" db="EMBL/GenBank/DDBJ databases">
        <authorList>
            <person name="de Groot N.N."/>
        </authorList>
    </citation>
    <scope>NUCLEOTIDE SEQUENCE [LARGE SCALE GENOMIC DNA]</scope>
    <source>
        <strain evidence="4 5">DSM 19886</strain>
    </source>
</reference>
<dbReference type="RefSeq" id="WP_089892549.1">
    <property type="nucleotide sequence ID" value="NZ_FNGV01000010.1"/>
</dbReference>
<feature type="transmembrane region" description="Helical" evidence="2">
    <location>
        <begin position="6"/>
        <end position="23"/>
    </location>
</feature>
<dbReference type="InterPro" id="IPR052173">
    <property type="entry name" value="Beta-lactam_resp_regulator"/>
</dbReference>
<evidence type="ECO:0000256" key="2">
    <source>
        <dbReference type="SAM" id="Phobius"/>
    </source>
</evidence>
<dbReference type="AlphaFoldDB" id="A0A1G9U1Z0"/>
<dbReference type="CDD" id="cd07341">
    <property type="entry name" value="M56_BlaR1_MecR1_like"/>
    <property type="match status" value="1"/>
</dbReference>
<feature type="transmembrane region" description="Helical" evidence="2">
    <location>
        <begin position="282"/>
        <end position="301"/>
    </location>
</feature>
<keyword evidence="2" id="KW-0472">Membrane</keyword>
<feature type="domain" description="Peptidase M56" evidence="3">
    <location>
        <begin position="157"/>
        <end position="238"/>
    </location>
</feature>
<feature type="transmembrane region" description="Helical" evidence="2">
    <location>
        <begin position="125"/>
        <end position="144"/>
    </location>
</feature>
<protein>
    <submittedName>
        <fullName evidence="4">Signal transducer regulating beta-lactamase production, contains metallopeptidase domain</fullName>
    </submittedName>
</protein>
<proteinExistence type="predicted"/>
<evidence type="ECO:0000256" key="1">
    <source>
        <dbReference type="SAM" id="MobiDB-lite"/>
    </source>
</evidence>
<dbReference type="OrthoDB" id="1522859at2"/>